<evidence type="ECO:0008006" key="4">
    <source>
        <dbReference type="Google" id="ProtNLM"/>
    </source>
</evidence>
<protein>
    <recommendedName>
        <fullName evidence="4">Secreted protein</fullName>
    </recommendedName>
</protein>
<keyword evidence="3" id="KW-1185">Reference proteome</keyword>
<reference evidence="2" key="1">
    <citation type="submission" date="2022-08" db="EMBL/GenBank/DDBJ databases">
        <authorList>
            <consortium name="DOE Joint Genome Institute"/>
            <person name="Min B."/>
            <person name="Riley R."/>
            <person name="Sierra-Patev S."/>
            <person name="Naranjo-Ortiz M."/>
            <person name="Looney B."/>
            <person name="Konkel Z."/>
            <person name="Slot J.C."/>
            <person name="Sakamoto Y."/>
            <person name="Steenwyk J.L."/>
            <person name="Rokas A."/>
            <person name="Carro J."/>
            <person name="Camarero S."/>
            <person name="Ferreira P."/>
            <person name="Molpeceres G."/>
            <person name="Ruiz-Duenas F.J."/>
            <person name="Serrano A."/>
            <person name="Henrissat B."/>
            <person name="Drula E."/>
            <person name="Hughes K.W."/>
            <person name="Mata J.L."/>
            <person name="Ishikawa N.K."/>
            <person name="Vargas-Isla R."/>
            <person name="Ushijima S."/>
            <person name="Smith C.A."/>
            <person name="Ahrendt S."/>
            <person name="Andreopoulos W."/>
            <person name="He G."/>
            <person name="Labutti K."/>
            <person name="Lipzen A."/>
            <person name="Ng V."/>
            <person name="Sandor L."/>
            <person name="Barry K."/>
            <person name="Martinez A.T."/>
            <person name="Xiao Y."/>
            <person name="Gibbons J.G."/>
            <person name="Terashima K."/>
            <person name="Hibbett D.S."/>
            <person name="Grigoriev I.V."/>
        </authorList>
    </citation>
    <scope>NUCLEOTIDE SEQUENCE</scope>
    <source>
        <strain evidence="2">TFB9207</strain>
    </source>
</reference>
<feature type="chain" id="PRO_5041213077" description="Secreted protein" evidence="1">
    <location>
        <begin position="16"/>
        <end position="74"/>
    </location>
</feature>
<accession>A0AA38NZ16</accession>
<evidence type="ECO:0000313" key="2">
    <source>
        <dbReference type="EMBL" id="KAJ3833259.1"/>
    </source>
</evidence>
<organism evidence="2 3">
    <name type="scientific">Lentinula raphanica</name>
    <dbReference type="NCBI Taxonomy" id="153919"/>
    <lineage>
        <taxon>Eukaryota</taxon>
        <taxon>Fungi</taxon>
        <taxon>Dikarya</taxon>
        <taxon>Basidiomycota</taxon>
        <taxon>Agaricomycotina</taxon>
        <taxon>Agaricomycetes</taxon>
        <taxon>Agaricomycetidae</taxon>
        <taxon>Agaricales</taxon>
        <taxon>Marasmiineae</taxon>
        <taxon>Omphalotaceae</taxon>
        <taxon>Lentinula</taxon>
    </lineage>
</organism>
<feature type="signal peptide" evidence="1">
    <location>
        <begin position="1"/>
        <end position="15"/>
    </location>
</feature>
<evidence type="ECO:0000256" key="1">
    <source>
        <dbReference type="SAM" id="SignalP"/>
    </source>
</evidence>
<dbReference type="EMBL" id="MU806736">
    <property type="protein sequence ID" value="KAJ3833259.1"/>
    <property type="molecule type" value="Genomic_DNA"/>
</dbReference>
<gene>
    <name evidence="2" type="ORF">F5878DRAFT_417353</name>
</gene>
<comment type="caution">
    <text evidence="2">The sequence shown here is derived from an EMBL/GenBank/DDBJ whole genome shotgun (WGS) entry which is preliminary data.</text>
</comment>
<name>A0AA38NZ16_9AGAR</name>
<sequence length="74" mass="7944">MTLLSSHLVLPLLSSVPVCDLPSAVEENLNFAAVFSSTGSINSHFFPCEGSSGVVAAMRKPHSRSEGRERDKEI</sequence>
<dbReference type="AlphaFoldDB" id="A0AA38NZ16"/>
<keyword evidence="1" id="KW-0732">Signal</keyword>
<dbReference type="Proteomes" id="UP001163846">
    <property type="component" value="Unassembled WGS sequence"/>
</dbReference>
<proteinExistence type="predicted"/>
<evidence type="ECO:0000313" key="3">
    <source>
        <dbReference type="Proteomes" id="UP001163846"/>
    </source>
</evidence>